<reference evidence="1" key="1">
    <citation type="submission" date="2020-11" db="EMBL/GenBank/DDBJ databases">
        <authorList>
            <consortium name="DOE Joint Genome Institute"/>
            <person name="Ahrendt S."/>
            <person name="Riley R."/>
            <person name="Andreopoulos W."/>
            <person name="Labutti K."/>
            <person name="Pangilinan J."/>
            <person name="Ruiz-Duenas F.J."/>
            <person name="Barrasa J.M."/>
            <person name="Sanchez-Garcia M."/>
            <person name="Camarero S."/>
            <person name="Miyauchi S."/>
            <person name="Serrano A."/>
            <person name="Linde D."/>
            <person name="Babiker R."/>
            <person name="Drula E."/>
            <person name="Ayuso-Fernandez I."/>
            <person name="Pacheco R."/>
            <person name="Padilla G."/>
            <person name="Ferreira P."/>
            <person name="Barriuso J."/>
            <person name="Kellner H."/>
            <person name="Castanera R."/>
            <person name="Alfaro M."/>
            <person name="Ramirez L."/>
            <person name="Pisabarro A.G."/>
            <person name="Kuo A."/>
            <person name="Tritt A."/>
            <person name="Lipzen A."/>
            <person name="He G."/>
            <person name="Yan M."/>
            <person name="Ng V."/>
            <person name="Cullen D."/>
            <person name="Martin F."/>
            <person name="Rosso M.-N."/>
            <person name="Henrissat B."/>
            <person name="Hibbett D."/>
            <person name="Martinez A.T."/>
            <person name="Grigoriev I.V."/>
        </authorList>
    </citation>
    <scope>NUCLEOTIDE SEQUENCE</scope>
    <source>
        <strain evidence="1">CBS 247.69</strain>
    </source>
</reference>
<protein>
    <submittedName>
        <fullName evidence="1">Uncharacterized protein</fullName>
    </submittedName>
</protein>
<dbReference type="EMBL" id="MU150278">
    <property type="protein sequence ID" value="KAF9461834.1"/>
    <property type="molecule type" value="Genomic_DNA"/>
</dbReference>
<gene>
    <name evidence="1" type="ORF">BDZ94DRAFT_1262734</name>
</gene>
<comment type="caution">
    <text evidence="1">The sequence shown here is derived from an EMBL/GenBank/DDBJ whole genome shotgun (WGS) entry which is preliminary data.</text>
</comment>
<dbReference type="AlphaFoldDB" id="A0A9P5Y3Z8"/>
<dbReference type="Proteomes" id="UP000807353">
    <property type="component" value="Unassembled WGS sequence"/>
</dbReference>
<evidence type="ECO:0000313" key="1">
    <source>
        <dbReference type="EMBL" id="KAF9461834.1"/>
    </source>
</evidence>
<proteinExistence type="predicted"/>
<keyword evidence="2" id="KW-1185">Reference proteome</keyword>
<sequence>MSTTKGLVAMSSPEQLEEYKRHFTHMKLVAEEQIETCNKTIRVFSNRVKVQERELLSVLFLDSLCTISASAEHSTENANNPILDYQLRIIDQIRSSKLSLHIAYYEKADAARRVLDSNEFLGKLCLRS</sequence>
<name>A0A9P5Y3Z8_9AGAR</name>
<accession>A0A9P5Y3Z8</accession>
<organism evidence="1 2">
    <name type="scientific">Collybia nuda</name>
    <dbReference type="NCBI Taxonomy" id="64659"/>
    <lineage>
        <taxon>Eukaryota</taxon>
        <taxon>Fungi</taxon>
        <taxon>Dikarya</taxon>
        <taxon>Basidiomycota</taxon>
        <taxon>Agaricomycotina</taxon>
        <taxon>Agaricomycetes</taxon>
        <taxon>Agaricomycetidae</taxon>
        <taxon>Agaricales</taxon>
        <taxon>Tricholomatineae</taxon>
        <taxon>Clitocybaceae</taxon>
        <taxon>Collybia</taxon>
    </lineage>
</organism>
<evidence type="ECO:0000313" key="2">
    <source>
        <dbReference type="Proteomes" id="UP000807353"/>
    </source>
</evidence>